<accession>A0ABN8RG11</accession>
<proteinExistence type="predicted"/>
<organism evidence="1 2">
    <name type="scientific">Porites lobata</name>
    <dbReference type="NCBI Taxonomy" id="104759"/>
    <lineage>
        <taxon>Eukaryota</taxon>
        <taxon>Metazoa</taxon>
        <taxon>Cnidaria</taxon>
        <taxon>Anthozoa</taxon>
        <taxon>Hexacorallia</taxon>
        <taxon>Scleractinia</taxon>
        <taxon>Fungiina</taxon>
        <taxon>Poritidae</taxon>
        <taxon>Porites</taxon>
    </lineage>
</organism>
<dbReference type="EMBL" id="CALNXK010000218">
    <property type="protein sequence ID" value="CAH3176859.1"/>
    <property type="molecule type" value="Genomic_DNA"/>
</dbReference>
<reference evidence="1 2" key="1">
    <citation type="submission" date="2022-05" db="EMBL/GenBank/DDBJ databases">
        <authorList>
            <consortium name="Genoscope - CEA"/>
            <person name="William W."/>
        </authorList>
    </citation>
    <scope>NUCLEOTIDE SEQUENCE [LARGE SCALE GENOMIC DNA]</scope>
</reference>
<protein>
    <submittedName>
        <fullName evidence="1">Uncharacterized protein</fullName>
    </submittedName>
</protein>
<feature type="non-terminal residue" evidence="1">
    <location>
        <position position="1"/>
    </location>
</feature>
<keyword evidence="2" id="KW-1185">Reference proteome</keyword>
<comment type="caution">
    <text evidence="1">The sequence shown here is derived from an EMBL/GenBank/DDBJ whole genome shotgun (WGS) entry which is preliminary data.</text>
</comment>
<evidence type="ECO:0000313" key="2">
    <source>
        <dbReference type="Proteomes" id="UP001159405"/>
    </source>
</evidence>
<sequence>RWGKKGSITTEAQKLRRSNRFPIGKLATRRKELQEIYEIYLENCQSRQEEKRKVDRVV</sequence>
<gene>
    <name evidence="1" type="ORF">PLOB_00018524</name>
</gene>
<evidence type="ECO:0000313" key="1">
    <source>
        <dbReference type="EMBL" id="CAH3176859.1"/>
    </source>
</evidence>
<name>A0ABN8RG11_9CNID</name>
<dbReference type="Proteomes" id="UP001159405">
    <property type="component" value="Unassembled WGS sequence"/>
</dbReference>